<feature type="domain" description="YdbS-like PH" evidence="3">
    <location>
        <begin position="79"/>
        <end position="156"/>
    </location>
</feature>
<dbReference type="Pfam" id="PF03703">
    <property type="entry name" value="bPH_2"/>
    <property type="match status" value="3"/>
</dbReference>
<feature type="transmembrane region" description="Helical" evidence="2">
    <location>
        <begin position="235"/>
        <end position="251"/>
    </location>
</feature>
<keyword evidence="2" id="KW-0812">Transmembrane</keyword>
<dbReference type="RefSeq" id="WP_038992646.1">
    <property type="nucleotide sequence ID" value="NZ_PGEY01000001.1"/>
</dbReference>
<feature type="domain" description="YdbS-like PH" evidence="3">
    <location>
        <begin position="263"/>
        <end position="335"/>
    </location>
</feature>
<evidence type="ECO:0000259" key="3">
    <source>
        <dbReference type="Pfam" id="PF03703"/>
    </source>
</evidence>
<dbReference type="PIRSF" id="PIRSF026631">
    <property type="entry name" value="UCP026631"/>
    <property type="match status" value="1"/>
</dbReference>
<keyword evidence="2" id="KW-0472">Membrane</keyword>
<sequence length="463" mass="50733">MSQSVEPAAGDSAEPWQRVHPASPFVHGWLAIIGLVYIYWQNTDELSWAERFSGDRLIWTVAGAGIALLVVLIFYFLSWYFTRYKLTSTHVYVNSGMLFRSQKQARIDKVQGIDIAQPLVARLLGLAELRFDVADSSESVLRLSFLRKADAHALRQVILQRARGGRPAHAPEAEQAAADAPAPADPQPAMQASPLMAKVPIGRLIASLFLQLPVIIGLLACLSMLVLWISGVEGIIAGLVPSVLAFGSWFYKQLNQGWNFTASASDTGMRISYGLADTRQHSIPSGRVQAISVTAPFFWRMLGWYKVEVNVLGTKSDDADNLQVLPVGDFESVARIMGILLPDLGVENQREVLATAVSTGSEHGFIGSPERAKPLSPGAWKHQGFLATGTTVISRYGWLARQASFVPHNRVQGMSWIQGPWERGRRLAGVRLHSAGGSITGYVHQIDADTAAEFIRAQTRRLV</sequence>
<dbReference type="Proteomes" id="UP000229263">
    <property type="component" value="Unassembled WGS sequence"/>
</dbReference>
<dbReference type="InterPro" id="IPR014529">
    <property type="entry name" value="UCP026631"/>
</dbReference>
<evidence type="ECO:0000313" key="4">
    <source>
        <dbReference type="EMBL" id="PJJ45570.1"/>
    </source>
</evidence>
<feature type="region of interest" description="Disordered" evidence="1">
    <location>
        <begin position="170"/>
        <end position="189"/>
    </location>
</feature>
<feature type="domain" description="YdbS-like PH" evidence="3">
    <location>
        <begin position="380"/>
        <end position="453"/>
    </location>
</feature>
<feature type="compositionally biased region" description="Low complexity" evidence="1">
    <location>
        <begin position="170"/>
        <end position="182"/>
    </location>
</feature>
<proteinExistence type="predicted"/>
<evidence type="ECO:0000256" key="1">
    <source>
        <dbReference type="SAM" id="MobiDB-lite"/>
    </source>
</evidence>
<comment type="caution">
    <text evidence="4">The sequence shown here is derived from an EMBL/GenBank/DDBJ whole genome shotgun (WGS) entry which is preliminary data.</text>
</comment>
<keyword evidence="5" id="KW-1185">Reference proteome</keyword>
<dbReference type="PANTHER" id="PTHR34473:SF2">
    <property type="entry name" value="UPF0699 TRANSMEMBRANE PROTEIN YDBT"/>
    <property type="match status" value="1"/>
</dbReference>
<accession>A0ABX4N3M8</accession>
<feature type="transmembrane region" description="Helical" evidence="2">
    <location>
        <begin position="60"/>
        <end position="81"/>
    </location>
</feature>
<feature type="transmembrane region" description="Helical" evidence="2">
    <location>
        <begin position="21"/>
        <end position="40"/>
    </location>
</feature>
<protein>
    <submittedName>
        <fullName evidence="4">Membrane protein</fullName>
    </submittedName>
</protein>
<dbReference type="EMBL" id="PGEY01000001">
    <property type="protein sequence ID" value="PJJ45570.1"/>
    <property type="molecule type" value="Genomic_DNA"/>
</dbReference>
<gene>
    <name evidence="4" type="ORF">ATK23_2850</name>
</gene>
<evidence type="ECO:0000313" key="5">
    <source>
        <dbReference type="Proteomes" id="UP000229263"/>
    </source>
</evidence>
<organism evidence="4 5">
    <name type="scientific">Glutamicibacter mysorens</name>
    <dbReference type="NCBI Taxonomy" id="257984"/>
    <lineage>
        <taxon>Bacteria</taxon>
        <taxon>Bacillati</taxon>
        <taxon>Actinomycetota</taxon>
        <taxon>Actinomycetes</taxon>
        <taxon>Micrococcales</taxon>
        <taxon>Micrococcaceae</taxon>
        <taxon>Glutamicibacter</taxon>
    </lineage>
</organism>
<dbReference type="InterPro" id="IPR005182">
    <property type="entry name" value="YdbS-like_PH"/>
</dbReference>
<dbReference type="PANTHER" id="PTHR34473">
    <property type="entry name" value="UPF0699 TRANSMEMBRANE PROTEIN YDBS"/>
    <property type="match status" value="1"/>
</dbReference>
<evidence type="ECO:0000256" key="2">
    <source>
        <dbReference type="SAM" id="Phobius"/>
    </source>
</evidence>
<reference evidence="4 5" key="1">
    <citation type="submission" date="2017-11" db="EMBL/GenBank/DDBJ databases">
        <title>Sequencing the genomes of 1000 actinobacteria strains.</title>
        <authorList>
            <person name="Klenk H.-P."/>
        </authorList>
    </citation>
    <scope>NUCLEOTIDE SEQUENCE [LARGE SCALE GENOMIC DNA]</scope>
    <source>
        <strain evidence="4 5">DSM 12798</strain>
    </source>
</reference>
<feature type="transmembrane region" description="Helical" evidence="2">
    <location>
        <begin position="204"/>
        <end position="229"/>
    </location>
</feature>
<name>A0ABX4N3M8_9MICC</name>
<keyword evidence="2" id="KW-1133">Transmembrane helix</keyword>